<keyword evidence="2" id="KW-0560">Oxidoreductase</keyword>
<evidence type="ECO:0000313" key="4">
    <source>
        <dbReference type="EMBL" id="UOQ69941.1"/>
    </source>
</evidence>
<dbReference type="Pfam" id="PF02738">
    <property type="entry name" value="MoCoBD_1"/>
    <property type="match status" value="1"/>
</dbReference>
<keyword evidence="4" id="KW-0614">Plasmid</keyword>
<evidence type="ECO:0000313" key="5">
    <source>
        <dbReference type="Proteomes" id="UP000830401"/>
    </source>
</evidence>
<evidence type="ECO:0000256" key="1">
    <source>
        <dbReference type="ARBA" id="ARBA00022505"/>
    </source>
</evidence>
<dbReference type="InterPro" id="IPR000674">
    <property type="entry name" value="Ald_Oxase/Xan_DH_a/b"/>
</dbReference>
<name>A0ABY4GGH1_9BACT</name>
<gene>
    <name evidence="4" type="ORF">MUN86_30605</name>
</gene>
<dbReference type="InterPro" id="IPR008274">
    <property type="entry name" value="AldOxase/xan_DH_MoCoBD1"/>
</dbReference>
<dbReference type="Proteomes" id="UP000830401">
    <property type="component" value="Plasmid unnamed9"/>
</dbReference>
<keyword evidence="1" id="KW-0500">Molybdenum</keyword>
<reference evidence="4" key="1">
    <citation type="submission" date="2022-04" db="EMBL/GenBank/DDBJ databases">
        <title>Hymenobacter sp. isolated from the air.</title>
        <authorList>
            <person name="Won M."/>
            <person name="Lee C.-M."/>
            <person name="Woen H.-Y."/>
            <person name="Kwon S.-W."/>
        </authorList>
    </citation>
    <scope>NUCLEOTIDE SEQUENCE</scope>
    <source>
        <strain evidence="4">5420S-77</strain>
        <plasmid evidence="4">unnamed9</plasmid>
    </source>
</reference>
<dbReference type="PANTHER" id="PTHR11908">
    <property type="entry name" value="XANTHINE DEHYDROGENASE"/>
    <property type="match status" value="1"/>
</dbReference>
<dbReference type="Gene3D" id="3.30.365.10">
    <property type="entry name" value="Aldehyde oxidase/xanthine dehydrogenase, molybdopterin binding domain"/>
    <property type="match status" value="2"/>
</dbReference>
<dbReference type="PANTHER" id="PTHR11908:SF132">
    <property type="entry name" value="ALDEHYDE OXIDASE 1-RELATED"/>
    <property type="match status" value="1"/>
</dbReference>
<dbReference type="InterPro" id="IPR037165">
    <property type="entry name" value="AldOxase/xan_DH_Mopterin-bd_sf"/>
</dbReference>
<dbReference type="Pfam" id="PF01315">
    <property type="entry name" value="Ald_Xan_dh_C"/>
    <property type="match status" value="1"/>
</dbReference>
<dbReference type="InterPro" id="IPR016208">
    <property type="entry name" value="Ald_Oxase/xanthine_DH-like"/>
</dbReference>
<dbReference type="SUPFAM" id="SSF56003">
    <property type="entry name" value="Molybdenum cofactor-binding domain"/>
    <property type="match status" value="1"/>
</dbReference>
<evidence type="ECO:0000256" key="2">
    <source>
        <dbReference type="ARBA" id="ARBA00023002"/>
    </source>
</evidence>
<accession>A0ABY4GGH1</accession>
<protein>
    <submittedName>
        <fullName evidence="4">Molybdopterin-dependent oxidoreductase</fullName>
    </submittedName>
</protein>
<feature type="domain" description="Aldehyde oxidase/xanthine dehydrogenase a/b hammerhead" evidence="3">
    <location>
        <begin position="31"/>
        <end position="147"/>
    </location>
</feature>
<evidence type="ECO:0000259" key="3">
    <source>
        <dbReference type="SMART" id="SM01008"/>
    </source>
</evidence>
<dbReference type="EMBL" id="CP095070">
    <property type="protein sequence ID" value="UOQ69941.1"/>
    <property type="molecule type" value="Genomic_DNA"/>
</dbReference>
<keyword evidence="5" id="KW-1185">Reference proteome</keyword>
<dbReference type="SMART" id="SM01008">
    <property type="entry name" value="Ald_Xan_dh_C"/>
    <property type="match status" value="1"/>
</dbReference>
<geneLocation type="plasmid" evidence="4 5">
    <name>unnamed9</name>
</geneLocation>
<dbReference type="SUPFAM" id="SSF54665">
    <property type="entry name" value="CO dehydrogenase molybdoprotein N-domain-like"/>
    <property type="match status" value="1"/>
</dbReference>
<sequence length="278" mass="29532">MDKEPTFLETNAAPGVVGQPLSRVDGRAKVTGAATYSAEYNQLPGLVHAVLKTSDVARGRVTSIDTSAAQKAPGVVAIFTQQNLPKLAKTPNAPVDKVALGAPMGFMPMTSDQIFYAGQPVAVVVADTMEHAQYAATLVKVQIAPETPVASYRTLHAPQYTPEKVGRVKGMTKRGDAQAAFASAPVQLAATYTHATLHHNYLEPGATTAHWETPNRLTVYEATQGVLETQKTLAGMLGLSQDQVRVVCKYIGGGFGAKPGCGPTRCWPAWPPRPWAGR</sequence>
<organism evidence="4 5">
    <name type="scientific">Hymenobacter volaticus</name>
    <dbReference type="NCBI Taxonomy" id="2932254"/>
    <lineage>
        <taxon>Bacteria</taxon>
        <taxon>Pseudomonadati</taxon>
        <taxon>Bacteroidota</taxon>
        <taxon>Cytophagia</taxon>
        <taxon>Cytophagales</taxon>
        <taxon>Hymenobacteraceae</taxon>
        <taxon>Hymenobacter</taxon>
    </lineage>
</organism>
<dbReference type="Gene3D" id="3.90.1170.50">
    <property type="entry name" value="Aldehyde oxidase/xanthine dehydrogenase, a/b hammerhead"/>
    <property type="match status" value="1"/>
</dbReference>
<proteinExistence type="predicted"/>
<dbReference type="InterPro" id="IPR036856">
    <property type="entry name" value="Ald_Oxase/Xan_DH_a/b_sf"/>
</dbReference>